<evidence type="ECO:0000256" key="1">
    <source>
        <dbReference type="ARBA" id="ARBA00022741"/>
    </source>
</evidence>
<keyword evidence="1" id="KW-0547">Nucleotide-binding</keyword>
<dbReference type="AlphaFoldDB" id="X1I6Q1"/>
<dbReference type="Gene3D" id="2.40.100.10">
    <property type="entry name" value="Cyclophilin-like"/>
    <property type="match status" value="1"/>
</dbReference>
<dbReference type="GO" id="GO:0016787">
    <property type="term" value="F:hydrolase activity"/>
    <property type="evidence" value="ECO:0007669"/>
    <property type="project" value="UniProtKB-KW"/>
</dbReference>
<feature type="non-terminal residue" evidence="5">
    <location>
        <position position="1"/>
    </location>
</feature>
<accession>X1I6Q1</accession>
<gene>
    <name evidence="5" type="ORF">S03H2_29452</name>
</gene>
<proteinExistence type="predicted"/>
<dbReference type="PANTHER" id="PTHR34698">
    <property type="entry name" value="5-OXOPROLINASE SUBUNIT B"/>
    <property type="match status" value="1"/>
</dbReference>
<evidence type="ECO:0000313" key="5">
    <source>
        <dbReference type="EMBL" id="GAH61794.1"/>
    </source>
</evidence>
<dbReference type="SMART" id="SM00796">
    <property type="entry name" value="AHS1"/>
    <property type="match status" value="1"/>
</dbReference>
<dbReference type="InterPro" id="IPR003833">
    <property type="entry name" value="CT_C_D"/>
</dbReference>
<evidence type="ECO:0000256" key="3">
    <source>
        <dbReference type="ARBA" id="ARBA00022840"/>
    </source>
</evidence>
<comment type="caution">
    <text evidence="5">The sequence shown here is derived from an EMBL/GenBank/DDBJ whole genome shotgun (WGS) entry which is preliminary data.</text>
</comment>
<feature type="domain" description="Carboxyltransferase" evidence="4">
    <location>
        <begin position="1"/>
        <end position="183"/>
    </location>
</feature>
<evidence type="ECO:0000259" key="4">
    <source>
        <dbReference type="SMART" id="SM00796"/>
    </source>
</evidence>
<sequence>SIKIHKKVKGIFNYLREKKITGVKEITPAYRSINVYYDPLKISTKEVISQLKKAEKVAKEAPTITSRRIFIPTVFGAEYGPDLEDVAQQHNLKPSEVVDIFTQYDYLNYFNGFMPGKPYLGGLPKILETPRKKIPRFNVKGGAVVIYGRQVALFGLPEPTGTNWIGCSPIRIYDPRKKKPVFLKMGDYLRFISISEDEFLRIEKKVKEQTYKIKTEIFRKK</sequence>
<name>X1I6Q1_9ZZZZ</name>
<dbReference type="PANTHER" id="PTHR34698:SF2">
    <property type="entry name" value="5-OXOPROLINASE SUBUNIT B"/>
    <property type="match status" value="1"/>
</dbReference>
<dbReference type="SUPFAM" id="SSF50891">
    <property type="entry name" value="Cyclophilin-like"/>
    <property type="match status" value="1"/>
</dbReference>
<keyword evidence="3" id="KW-0067">ATP-binding</keyword>
<dbReference type="EMBL" id="BARU01017778">
    <property type="protein sequence ID" value="GAH61794.1"/>
    <property type="molecule type" value="Genomic_DNA"/>
</dbReference>
<dbReference type="InterPro" id="IPR010016">
    <property type="entry name" value="PxpB"/>
</dbReference>
<keyword evidence="2" id="KW-0378">Hydrolase</keyword>
<reference evidence="5" key="1">
    <citation type="journal article" date="2014" name="Front. Microbiol.">
        <title>High frequency of phylogenetically diverse reductive dehalogenase-homologous genes in deep subseafloor sedimentary metagenomes.</title>
        <authorList>
            <person name="Kawai M."/>
            <person name="Futagami T."/>
            <person name="Toyoda A."/>
            <person name="Takaki Y."/>
            <person name="Nishi S."/>
            <person name="Hori S."/>
            <person name="Arai W."/>
            <person name="Tsubouchi T."/>
            <person name="Morono Y."/>
            <person name="Uchiyama I."/>
            <person name="Ito T."/>
            <person name="Fujiyama A."/>
            <person name="Inagaki F."/>
            <person name="Takami H."/>
        </authorList>
    </citation>
    <scope>NUCLEOTIDE SEQUENCE</scope>
    <source>
        <strain evidence="5">Expedition CK06-06</strain>
    </source>
</reference>
<dbReference type="GO" id="GO:0005524">
    <property type="term" value="F:ATP binding"/>
    <property type="evidence" value="ECO:0007669"/>
    <property type="project" value="UniProtKB-KW"/>
</dbReference>
<evidence type="ECO:0000256" key="2">
    <source>
        <dbReference type="ARBA" id="ARBA00022801"/>
    </source>
</evidence>
<dbReference type="Gene3D" id="3.30.1360.40">
    <property type="match status" value="1"/>
</dbReference>
<dbReference type="Pfam" id="PF02682">
    <property type="entry name" value="CT_C_D"/>
    <property type="match status" value="1"/>
</dbReference>
<dbReference type="InterPro" id="IPR029000">
    <property type="entry name" value="Cyclophilin-like_dom_sf"/>
</dbReference>
<dbReference type="SUPFAM" id="SSF160467">
    <property type="entry name" value="PH0987 N-terminal domain-like"/>
    <property type="match status" value="1"/>
</dbReference>
<protein>
    <recommendedName>
        <fullName evidence="4">Carboxyltransferase domain-containing protein</fullName>
    </recommendedName>
</protein>
<organism evidence="5">
    <name type="scientific">marine sediment metagenome</name>
    <dbReference type="NCBI Taxonomy" id="412755"/>
    <lineage>
        <taxon>unclassified sequences</taxon>
        <taxon>metagenomes</taxon>
        <taxon>ecological metagenomes</taxon>
    </lineage>
</organism>